<dbReference type="Gene3D" id="2.130.10.10">
    <property type="entry name" value="YVTN repeat-like/Quinoprotein amine dehydrogenase"/>
    <property type="match status" value="4"/>
</dbReference>
<organism evidence="3">
    <name type="scientific">marine metagenome</name>
    <dbReference type="NCBI Taxonomy" id="408172"/>
    <lineage>
        <taxon>unclassified sequences</taxon>
        <taxon>metagenomes</taxon>
        <taxon>ecological metagenomes</taxon>
    </lineage>
</organism>
<dbReference type="InterPro" id="IPR052025">
    <property type="entry name" value="Xyloglucanase_GH74"/>
</dbReference>
<dbReference type="AlphaFoldDB" id="A0A381N0L3"/>
<evidence type="ECO:0000313" key="3">
    <source>
        <dbReference type="EMBL" id="SUZ48142.1"/>
    </source>
</evidence>
<dbReference type="EMBL" id="UINC01000054">
    <property type="protein sequence ID" value="SUZ48142.1"/>
    <property type="molecule type" value="Genomic_DNA"/>
</dbReference>
<dbReference type="PANTHER" id="PTHR43739">
    <property type="entry name" value="XYLOGLUCANASE (EUROFUNG)"/>
    <property type="match status" value="1"/>
</dbReference>
<dbReference type="Pfam" id="PF15902">
    <property type="entry name" value="Sortilin-Vps10"/>
    <property type="match status" value="1"/>
</dbReference>
<dbReference type="InterPro" id="IPR015943">
    <property type="entry name" value="WD40/YVTN_repeat-like_dom_sf"/>
</dbReference>
<feature type="domain" description="Sortilin N-terminal" evidence="2">
    <location>
        <begin position="118"/>
        <end position="242"/>
    </location>
</feature>
<proteinExistence type="predicted"/>
<dbReference type="SUPFAM" id="SSF50939">
    <property type="entry name" value="Sialidases"/>
    <property type="match status" value="3"/>
</dbReference>
<name>A0A381N0L3_9ZZZZ</name>
<gene>
    <name evidence="3" type="ORF">METZ01_LOCUS996</name>
</gene>
<dbReference type="PANTHER" id="PTHR43739:SF5">
    <property type="entry name" value="EXO-ALPHA-SIALIDASE"/>
    <property type="match status" value="1"/>
</dbReference>
<accession>A0A381N0L3</accession>
<reference evidence="3" key="1">
    <citation type="submission" date="2018-05" db="EMBL/GenBank/DDBJ databases">
        <authorList>
            <person name="Lanie J.A."/>
            <person name="Ng W.-L."/>
            <person name="Kazmierczak K.M."/>
            <person name="Andrzejewski T.M."/>
            <person name="Davidsen T.M."/>
            <person name="Wayne K.J."/>
            <person name="Tettelin H."/>
            <person name="Glass J.I."/>
            <person name="Rusch D."/>
            <person name="Podicherti R."/>
            <person name="Tsui H.-C.T."/>
            <person name="Winkler M.E."/>
        </authorList>
    </citation>
    <scope>NUCLEOTIDE SEQUENCE</scope>
</reference>
<keyword evidence="1" id="KW-0677">Repeat</keyword>
<evidence type="ECO:0000259" key="2">
    <source>
        <dbReference type="Pfam" id="PF15902"/>
    </source>
</evidence>
<dbReference type="InterPro" id="IPR036278">
    <property type="entry name" value="Sialidase_sf"/>
</dbReference>
<sequence length="1030" mass="116470">MSFIIAMTPALDKKKKNLEDSLLYDLGKWRNIGPFRGGRSTASTGITGNNYTYYMGTTGGGVWKTENAGINWKNISDGFFNTGSVGAVAVSESDNNIVVVGMGESPVRGVMTSSGDGIYKSTDNGETWNHLGLEKTKHISQVRIHPTNPDIMYVSAQGSPYAPTSERGIYKTLDGGDTWRKVLFVDANSGANDLAMDYTNPRILYASFWDHQRLPWYVRSGGNGSSIWKSVDSGETWTELTVGLPKKVMGKIGVSVSRANSKIVYAIIESDEGGLYRSDDSGKTWSLLNDDRVLRARSWYYMHIYADPSDENAVYVLNAPVMKSIDKGKSFSPVQVPHGDNHYLWINPSNSKNMINSNDGGANITFDGGLSWSTQKNQPTAQFYRVNADNRFPYWVYGGQQDNSSVAIVSRTFSNGISWKDWIAGVGGCESSYVAFDPDNPQFMYAGCYQGIIQEYNLEIDNVKNIMAYPENGLGEPSDEQKYRFNWNAPILVSSHDSNIIYHAAQKLLKSSDRGLHWEEISSDLTRNVKEHQGVGGGPITNEGAGGEIYHTIYYVAESSHNKDVIYTGADDGLVHVTRDGGKSWMNITPDIEEGMINAIEVSPHNPATVYIAFNRYKFDDFRPYIYKSTDYGESWKLLNEGIEENSFVRVVREDPKREGLLYAGTERGLYLSMDGGKVWKKWQHNLPIVPITDLKVHHNDLIVATQGRAFWIFDDLTPLHQFSSKLKENNVHFFDVVDKHKVLFSAMRRQGPLGENPSFSLQMKYFIRKIEENDSTELRIEIFDDSDNLIRSFSSEEKNKNKQAIKEEGKFQILNWDLDVEGYEPPEGVMTPRGSNGYMRSYSVVPGNYKVKFTYGEYEKTSSFKILTDPRENISKEYYDNKNKLLSKIDSDIDNIYSSLVKFQSVRNQLKDLNERLGENEIYNEIVDLSKSTIELINDTELKLISPKQKTFQDVINFRNQLDNQLYDLMMTIDQNFPPLTGGEKIRYNDLHARWVSIKTGVDKVVENVDGINTLLTKKSVPYISREKK</sequence>
<protein>
    <recommendedName>
        <fullName evidence="2">Sortilin N-terminal domain-containing protein</fullName>
    </recommendedName>
</protein>
<dbReference type="CDD" id="cd15482">
    <property type="entry name" value="Sialidase_non-viral"/>
    <property type="match status" value="2"/>
</dbReference>
<evidence type="ECO:0000256" key="1">
    <source>
        <dbReference type="ARBA" id="ARBA00022737"/>
    </source>
</evidence>
<dbReference type="InterPro" id="IPR031778">
    <property type="entry name" value="Sortilin_N"/>
</dbReference>
<dbReference type="GO" id="GO:0010411">
    <property type="term" value="P:xyloglucan metabolic process"/>
    <property type="evidence" value="ECO:0007669"/>
    <property type="project" value="TreeGrafter"/>
</dbReference>